<dbReference type="OrthoDB" id="505607at2759"/>
<sequence>METTIPASPQRPQVEMMACLEMEMELDHSDHYSDHDDTTPLTTTSSANNPTPITIPAPCVNLAQGLVEYIKLWVQLYPRTSLGLGCSLTVLFLVQWSPLSHSRHPKPMIRNHLEKDYASITTDYNFQKANIHHWCLFGGNDNCQCEDPTFGQSREELKGWSETHRRNKDQIQRTPQVDRGEELDVVFVGDQTFQMWGEGRLLDHEFTEGNQIAAYFNQTFRSADGIHGLSLGIYTDRTTNLLWRLKHGEMPTNLKAKVWWLLIGANDLALAMCSEDVVTLGILRAAEEIAFQNPNAKIVIQGLLPRSNHKDGSLHMTDEKRGSTFRQSNALDRNKQPIVEKPFKDNNIWSFRTDQMNPDQLDPGHSTISEALKQAQEQAKQPYFDYYIWPSILAINQELKGFCEKHASQQFVYFDADDLFVETIKRGGVNDEKQIKKDLMPNAVLLGYKGHQVLIDAVKKKLQDLLER</sequence>
<dbReference type="Gene3D" id="3.40.50.1110">
    <property type="entry name" value="SGNH hydrolase"/>
    <property type="match status" value="1"/>
</dbReference>
<dbReference type="PANTHER" id="PTHR11852:SF0">
    <property type="entry name" value="PLATELET-ACTIVATING FACTOR ACETYLHYDROLASE IB SUBUNIT BETA HOMOLOG"/>
    <property type="match status" value="1"/>
</dbReference>
<feature type="region of interest" description="Disordered" evidence="1">
    <location>
        <begin position="30"/>
        <end position="49"/>
    </location>
</feature>
<feature type="compositionally biased region" description="Polar residues" evidence="1">
    <location>
        <begin position="39"/>
        <end position="49"/>
    </location>
</feature>
<evidence type="ECO:0000256" key="1">
    <source>
        <dbReference type="SAM" id="MobiDB-lite"/>
    </source>
</evidence>
<protein>
    <submittedName>
        <fullName evidence="2">Platelet-activating factor acetylhydrolase IB subunit beta</fullName>
    </submittedName>
</protein>
<keyword evidence="3" id="KW-1185">Reference proteome</keyword>
<dbReference type="PANTHER" id="PTHR11852">
    <property type="entry name" value="PLATELET-ACTIVATING FACTOR ACETYLHYDROLASE"/>
    <property type="match status" value="1"/>
</dbReference>
<dbReference type="Proteomes" id="UP001153069">
    <property type="component" value="Unassembled WGS sequence"/>
</dbReference>
<dbReference type="AlphaFoldDB" id="A0A9N8H6J9"/>
<dbReference type="SUPFAM" id="SSF52266">
    <property type="entry name" value="SGNH hydrolase"/>
    <property type="match status" value="1"/>
</dbReference>
<gene>
    <name evidence="2" type="ORF">SEMRO_174_G076480.1</name>
</gene>
<evidence type="ECO:0000313" key="2">
    <source>
        <dbReference type="EMBL" id="CAB9503693.1"/>
    </source>
</evidence>
<reference evidence="2" key="1">
    <citation type="submission" date="2020-06" db="EMBL/GenBank/DDBJ databases">
        <authorList>
            <consortium name="Plant Systems Biology data submission"/>
        </authorList>
    </citation>
    <scope>NUCLEOTIDE SEQUENCE</scope>
    <source>
        <strain evidence="2">D6</strain>
    </source>
</reference>
<organism evidence="2 3">
    <name type="scientific">Seminavis robusta</name>
    <dbReference type="NCBI Taxonomy" id="568900"/>
    <lineage>
        <taxon>Eukaryota</taxon>
        <taxon>Sar</taxon>
        <taxon>Stramenopiles</taxon>
        <taxon>Ochrophyta</taxon>
        <taxon>Bacillariophyta</taxon>
        <taxon>Bacillariophyceae</taxon>
        <taxon>Bacillariophycidae</taxon>
        <taxon>Naviculales</taxon>
        <taxon>Naviculaceae</taxon>
        <taxon>Seminavis</taxon>
    </lineage>
</organism>
<proteinExistence type="predicted"/>
<evidence type="ECO:0000313" key="3">
    <source>
        <dbReference type="Proteomes" id="UP001153069"/>
    </source>
</evidence>
<accession>A0A9N8H6J9</accession>
<dbReference type="EMBL" id="CAICTM010000173">
    <property type="protein sequence ID" value="CAB9503693.1"/>
    <property type="molecule type" value="Genomic_DNA"/>
</dbReference>
<name>A0A9N8H6J9_9STRA</name>
<dbReference type="InterPro" id="IPR036514">
    <property type="entry name" value="SGNH_hydro_sf"/>
</dbReference>
<comment type="caution">
    <text evidence="2">The sequence shown here is derived from an EMBL/GenBank/DDBJ whole genome shotgun (WGS) entry which is preliminary data.</text>
</comment>